<dbReference type="EMBL" id="OCZC01000069">
    <property type="protein sequence ID" value="SOO24829.1"/>
    <property type="molecule type" value="Genomic_DNA"/>
</dbReference>
<dbReference type="AlphaFoldDB" id="A0A7Z7NIN0"/>
<evidence type="ECO:0000313" key="2">
    <source>
        <dbReference type="EMBL" id="SOO24829.1"/>
    </source>
</evidence>
<protein>
    <submittedName>
        <fullName evidence="2">Uncharacterized protein</fullName>
    </submittedName>
</protein>
<feature type="region of interest" description="Disordered" evidence="1">
    <location>
        <begin position="125"/>
        <end position="144"/>
    </location>
</feature>
<organism evidence="2 3">
    <name type="scientific">Xanthomonas campestris pv. phaseoli</name>
    <dbReference type="NCBI Taxonomy" id="317013"/>
    <lineage>
        <taxon>Bacteria</taxon>
        <taxon>Pseudomonadati</taxon>
        <taxon>Pseudomonadota</taxon>
        <taxon>Gammaproteobacteria</taxon>
        <taxon>Lysobacterales</taxon>
        <taxon>Lysobacteraceae</taxon>
        <taxon>Xanthomonas</taxon>
    </lineage>
</organism>
<sequence length="144" mass="15702">MVQSPPSSSSPGRGCRCKFHVTPLSSRTHTFREPLIRAPQILWAASLARGSGPFLCCPPCAATDKPHAQFSGRAMRRNRGMRDNSKPRAQPLDGYAAIALVAQDGAPMAAATRAFCQPYAARRDTQEPPNFTRNLQLPATRRTV</sequence>
<comment type="caution">
    <text evidence="2">The sequence shown here is derived from an EMBL/GenBank/DDBJ whole genome shotgun (WGS) entry which is preliminary data.</text>
</comment>
<name>A0A7Z7NIN0_XANCH</name>
<feature type="compositionally biased region" description="Polar residues" evidence="1">
    <location>
        <begin position="127"/>
        <end position="137"/>
    </location>
</feature>
<proteinExistence type="predicted"/>
<reference evidence="2 3" key="1">
    <citation type="submission" date="2017-10" db="EMBL/GenBank/DDBJ databases">
        <authorList>
            <person name="Regsiter A."/>
            <person name="William W."/>
        </authorList>
    </citation>
    <scope>NUCLEOTIDE SEQUENCE [LARGE SCALE GENOMIC DNA]</scope>
    <source>
        <strain evidence="2 3">CFBP6991</strain>
    </source>
</reference>
<evidence type="ECO:0000313" key="3">
    <source>
        <dbReference type="Proteomes" id="UP000234345"/>
    </source>
</evidence>
<gene>
    <name evidence="2" type="ORF">XFF6991_420046</name>
</gene>
<dbReference type="Proteomes" id="UP000234345">
    <property type="component" value="Unassembled WGS sequence"/>
</dbReference>
<accession>A0A7Z7NIN0</accession>
<evidence type="ECO:0000256" key="1">
    <source>
        <dbReference type="SAM" id="MobiDB-lite"/>
    </source>
</evidence>